<organism evidence="2 3">
    <name type="scientific">Anoxybacter fermentans</name>
    <dbReference type="NCBI Taxonomy" id="1323375"/>
    <lineage>
        <taxon>Bacteria</taxon>
        <taxon>Bacillati</taxon>
        <taxon>Bacillota</taxon>
        <taxon>Clostridia</taxon>
        <taxon>Halanaerobiales</taxon>
        <taxon>Anoxybacter</taxon>
    </lineage>
</organism>
<dbReference type="InterPro" id="IPR016195">
    <property type="entry name" value="Pol/histidinol_Pase-like"/>
</dbReference>
<dbReference type="InterPro" id="IPR004013">
    <property type="entry name" value="PHP_dom"/>
</dbReference>
<dbReference type="EMBL" id="CP016379">
    <property type="protein sequence ID" value="AZR73773.1"/>
    <property type="molecule type" value="Genomic_DNA"/>
</dbReference>
<dbReference type="Gene3D" id="1.10.150.650">
    <property type="match status" value="1"/>
</dbReference>
<sequence length="281" mass="32138">MKKIKIDLHIHSNFSDGILTPTEIVTQAKQKKIQVIALTDHDTLDGIPELLKEAKKQNIPAICGIEFTCRMNGRVLHILAYNFDPENYEILQLVQNFNKLQAMLNLKRIRNFEKKFGHTIDLSKIPKKGNVTPIRLAYWLLETGQINPDEFPERIKDIYLLFEPSVRAFEKGYLSYLPLAENVVQIIRNAHGFPVLAHPQSQRVTFAELLRLYARGLKGIEAFYPDQDPLPYLNWAKKLSLAVTAGSDYHGILDRKERSIGFTIPKPLPDGLYLYTGDVTI</sequence>
<dbReference type="SMART" id="SM00481">
    <property type="entry name" value="POLIIIAc"/>
    <property type="match status" value="1"/>
</dbReference>
<feature type="domain" description="Polymerase/histidinol phosphatase N-terminal" evidence="1">
    <location>
        <begin position="6"/>
        <end position="71"/>
    </location>
</feature>
<dbReference type="InterPro" id="IPR003141">
    <property type="entry name" value="Pol/His_phosphatase_N"/>
</dbReference>
<proteinExistence type="predicted"/>
<name>A0A3Q9HRA2_9FIRM</name>
<protein>
    <recommendedName>
        <fullName evidence="1">Polymerase/histidinol phosphatase N-terminal domain-containing protein</fullName>
    </recommendedName>
</protein>
<dbReference type="Proteomes" id="UP000267250">
    <property type="component" value="Chromosome"/>
</dbReference>
<keyword evidence="3" id="KW-1185">Reference proteome</keyword>
<dbReference type="GO" id="GO:0035312">
    <property type="term" value="F:5'-3' DNA exonuclease activity"/>
    <property type="evidence" value="ECO:0007669"/>
    <property type="project" value="TreeGrafter"/>
</dbReference>
<dbReference type="RefSeq" id="WP_127017121.1">
    <property type="nucleotide sequence ID" value="NZ_CP016379.1"/>
</dbReference>
<evidence type="ECO:0000313" key="2">
    <source>
        <dbReference type="EMBL" id="AZR73773.1"/>
    </source>
</evidence>
<gene>
    <name evidence="2" type="ORF">BBF96_10480</name>
</gene>
<dbReference type="SUPFAM" id="SSF89550">
    <property type="entry name" value="PHP domain-like"/>
    <property type="match status" value="1"/>
</dbReference>
<accession>A0A3Q9HRA2</accession>
<evidence type="ECO:0000313" key="3">
    <source>
        <dbReference type="Proteomes" id="UP000267250"/>
    </source>
</evidence>
<dbReference type="InterPro" id="IPR052018">
    <property type="entry name" value="PHP_domain"/>
</dbReference>
<evidence type="ECO:0000259" key="1">
    <source>
        <dbReference type="SMART" id="SM00481"/>
    </source>
</evidence>
<dbReference type="PANTHER" id="PTHR42924">
    <property type="entry name" value="EXONUCLEASE"/>
    <property type="match status" value="1"/>
</dbReference>
<reference evidence="2 3" key="1">
    <citation type="submission" date="2016-07" db="EMBL/GenBank/DDBJ databases">
        <title>Genome and transcriptome analysis of iron-reducing fermentative bacteria Anoxybacter fermentans.</title>
        <authorList>
            <person name="Zeng X."/>
            <person name="Shao Z."/>
        </authorList>
    </citation>
    <scope>NUCLEOTIDE SEQUENCE [LARGE SCALE GENOMIC DNA]</scope>
    <source>
        <strain evidence="2 3">DY22613</strain>
    </source>
</reference>
<dbReference type="OrthoDB" id="9804333at2"/>
<dbReference type="CDD" id="cd07438">
    <property type="entry name" value="PHP_HisPPase_AMP"/>
    <property type="match status" value="1"/>
</dbReference>
<dbReference type="PANTHER" id="PTHR42924:SF3">
    <property type="entry name" value="POLYMERASE_HISTIDINOL PHOSPHATASE N-TERMINAL DOMAIN-CONTAINING PROTEIN"/>
    <property type="match status" value="1"/>
</dbReference>
<dbReference type="Gene3D" id="3.20.20.140">
    <property type="entry name" value="Metal-dependent hydrolases"/>
    <property type="match status" value="1"/>
</dbReference>
<dbReference type="AlphaFoldDB" id="A0A3Q9HRA2"/>
<dbReference type="GO" id="GO:0004534">
    <property type="term" value="F:5'-3' RNA exonuclease activity"/>
    <property type="evidence" value="ECO:0007669"/>
    <property type="project" value="TreeGrafter"/>
</dbReference>
<dbReference type="KEGG" id="aft:BBF96_10480"/>
<dbReference type="Pfam" id="PF02811">
    <property type="entry name" value="PHP"/>
    <property type="match status" value="1"/>
</dbReference>